<keyword evidence="6" id="KW-1185">Reference proteome</keyword>
<dbReference type="GO" id="GO:0003677">
    <property type="term" value="F:DNA binding"/>
    <property type="evidence" value="ECO:0007669"/>
    <property type="project" value="UniProtKB-KW"/>
</dbReference>
<dbReference type="PANTHER" id="PTHR30349:SF94">
    <property type="entry name" value="INTEGRASE_RECOMBINASE HI_1414-RELATED"/>
    <property type="match status" value="1"/>
</dbReference>
<evidence type="ECO:0000256" key="2">
    <source>
        <dbReference type="ARBA" id="ARBA00023125"/>
    </source>
</evidence>
<dbReference type="AlphaFoldDB" id="A0A254PXX5"/>
<dbReference type="Gene3D" id="1.10.443.10">
    <property type="entry name" value="Intergrase catalytic core"/>
    <property type="match status" value="1"/>
</dbReference>
<keyword evidence="2" id="KW-0238">DNA-binding</keyword>
<dbReference type="RefSeq" id="WP_088528075.1">
    <property type="nucleotide sequence ID" value="NZ_NGUO01000016.1"/>
</dbReference>
<dbReference type="PROSITE" id="PS51898">
    <property type="entry name" value="TYR_RECOMBINASE"/>
    <property type="match status" value="1"/>
</dbReference>
<dbReference type="GO" id="GO:0006310">
    <property type="term" value="P:DNA recombination"/>
    <property type="evidence" value="ECO:0007669"/>
    <property type="project" value="UniProtKB-KW"/>
</dbReference>
<evidence type="ECO:0000313" key="5">
    <source>
        <dbReference type="EMBL" id="OWS69411.1"/>
    </source>
</evidence>
<reference evidence="5 6" key="1">
    <citation type="submission" date="2017-05" db="EMBL/GenBank/DDBJ databases">
        <title>Polynucleobacter sp. MWH-K35W1 isolated from the permanently anoxic monimolimnion of a meromictic lake.</title>
        <authorList>
            <person name="Hahn M.W."/>
        </authorList>
    </citation>
    <scope>NUCLEOTIDE SEQUENCE [LARGE SCALE GENOMIC DNA]</scope>
    <source>
        <strain evidence="5 6">MWH-K35W1</strain>
    </source>
</reference>
<evidence type="ECO:0000256" key="1">
    <source>
        <dbReference type="ARBA" id="ARBA00022908"/>
    </source>
</evidence>
<evidence type="ECO:0000259" key="4">
    <source>
        <dbReference type="PROSITE" id="PS51898"/>
    </source>
</evidence>
<evidence type="ECO:0000256" key="3">
    <source>
        <dbReference type="ARBA" id="ARBA00023172"/>
    </source>
</evidence>
<keyword evidence="1" id="KW-0229">DNA integration</keyword>
<sequence length="327" mass="37634">MASIRFRSNKWQARVSRKGEQSLVSTFQSKEDAERWARSIEVEWDRGTYTNTHQAQKTNFGELIERYLREVTPTMRGVKEDTIRLKAILRKPIAKVNTLLLNSSRIAQYRDERLKEVSAGTVIRELAYFSSIINQARREWGINIANPVLLVRKPPSPQGRNRILTYEEEQKLLHACEPKANRNIYTRPFVILALETAMRRGELLGLKWANIDIHKRTAFILLTKNGESRTVPLSTRAIETLQGLPRSIDGRVLPINFAALETNFKRARDRAELLDLRIHDLRHTAVTRLAGKLPNLIELSAVTGHKSLSMLKRYYHPNPEQLAKKIA</sequence>
<dbReference type="Pfam" id="PF00589">
    <property type="entry name" value="Phage_integrase"/>
    <property type="match status" value="1"/>
</dbReference>
<evidence type="ECO:0000313" key="6">
    <source>
        <dbReference type="Proteomes" id="UP000198104"/>
    </source>
</evidence>
<dbReference type="CDD" id="cd00796">
    <property type="entry name" value="INT_Rci_Hp1_C"/>
    <property type="match status" value="1"/>
</dbReference>
<dbReference type="InterPro" id="IPR010998">
    <property type="entry name" value="Integrase_recombinase_N"/>
</dbReference>
<dbReference type="PANTHER" id="PTHR30349">
    <property type="entry name" value="PHAGE INTEGRASE-RELATED"/>
    <property type="match status" value="1"/>
</dbReference>
<comment type="caution">
    <text evidence="5">The sequence shown here is derived from an EMBL/GenBank/DDBJ whole genome shotgun (WGS) entry which is preliminary data.</text>
</comment>
<keyword evidence="3" id="KW-0233">DNA recombination</keyword>
<feature type="domain" description="Tyr recombinase" evidence="4">
    <location>
        <begin position="159"/>
        <end position="327"/>
    </location>
</feature>
<dbReference type="Gene3D" id="1.10.150.130">
    <property type="match status" value="1"/>
</dbReference>
<dbReference type="SUPFAM" id="SSF56349">
    <property type="entry name" value="DNA breaking-rejoining enzymes"/>
    <property type="match status" value="1"/>
</dbReference>
<name>A0A254PXX5_9BURK</name>
<organism evidence="5 6">
    <name type="scientific">Polynucleobacter aenigmaticus</name>
    <dbReference type="NCBI Taxonomy" id="1743164"/>
    <lineage>
        <taxon>Bacteria</taxon>
        <taxon>Pseudomonadati</taxon>
        <taxon>Pseudomonadota</taxon>
        <taxon>Betaproteobacteria</taxon>
        <taxon>Burkholderiales</taxon>
        <taxon>Burkholderiaceae</taxon>
        <taxon>Polynucleobacter</taxon>
    </lineage>
</organism>
<dbReference type="InterPro" id="IPR011010">
    <property type="entry name" value="DNA_brk_join_enz"/>
</dbReference>
<protein>
    <submittedName>
        <fullName evidence="5">Integrase</fullName>
    </submittedName>
</protein>
<dbReference type="Proteomes" id="UP000198104">
    <property type="component" value="Unassembled WGS sequence"/>
</dbReference>
<dbReference type="InterPro" id="IPR013762">
    <property type="entry name" value="Integrase-like_cat_sf"/>
</dbReference>
<accession>A0A254PXX5</accession>
<gene>
    <name evidence="5" type="ORF">CBI30_09555</name>
</gene>
<dbReference type="OrthoDB" id="662444at2"/>
<dbReference type="InterPro" id="IPR050090">
    <property type="entry name" value="Tyrosine_recombinase_XerCD"/>
</dbReference>
<proteinExistence type="predicted"/>
<dbReference type="InterPro" id="IPR002104">
    <property type="entry name" value="Integrase_catalytic"/>
</dbReference>
<dbReference type="GO" id="GO:0015074">
    <property type="term" value="P:DNA integration"/>
    <property type="evidence" value="ECO:0007669"/>
    <property type="project" value="UniProtKB-KW"/>
</dbReference>
<dbReference type="EMBL" id="NGUO01000016">
    <property type="protein sequence ID" value="OWS69411.1"/>
    <property type="molecule type" value="Genomic_DNA"/>
</dbReference>